<evidence type="ECO:0000256" key="3">
    <source>
        <dbReference type="ARBA" id="ARBA00022448"/>
    </source>
</evidence>
<feature type="transmembrane region" description="Helical" evidence="8">
    <location>
        <begin position="78"/>
        <end position="96"/>
    </location>
</feature>
<evidence type="ECO:0000256" key="7">
    <source>
        <dbReference type="ARBA" id="ARBA00023136"/>
    </source>
</evidence>
<evidence type="ECO:0000256" key="1">
    <source>
        <dbReference type="ARBA" id="ARBA00004651"/>
    </source>
</evidence>
<feature type="transmembrane region" description="Helical" evidence="8">
    <location>
        <begin position="229"/>
        <end position="249"/>
    </location>
</feature>
<evidence type="ECO:0000313" key="9">
    <source>
        <dbReference type="EMBL" id="EKM30892.1"/>
    </source>
</evidence>
<reference evidence="9 10" key="1">
    <citation type="submission" date="2012-10" db="EMBL/GenBank/DDBJ databases">
        <title>Genome sequence of Vibrio Cholerae HENC-02.</title>
        <authorList>
            <person name="Eppinger M."/>
            <person name="Hasan N.A."/>
            <person name="Sengamalay N."/>
            <person name="Hine E."/>
            <person name="Su Q."/>
            <person name="Daugherty S.C."/>
            <person name="Young S."/>
            <person name="Sadzewicz L."/>
            <person name="Tallon L."/>
            <person name="Cebula T.A."/>
            <person name="Ravel J."/>
            <person name="Colwell R.R."/>
        </authorList>
    </citation>
    <scope>NUCLEOTIDE SEQUENCE [LARGE SCALE GENOMIC DNA]</scope>
    <source>
        <strain evidence="9 10">HENC-02</strain>
    </source>
</reference>
<keyword evidence="4 8" id="KW-1003">Cell membrane</keyword>
<accession>A0A454CWW8</accession>
<dbReference type="STRING" id="669.AL538_18435"/>
<dbReference type="PANTHER" id="PTHR30269:SF37">
    <property type="entry name" value="MEMBRANE TRANSPORTER PROTEIN"/>
    <property type="match status" value="1"/>
</dbReference>
<dbReference type="Pfam" id="PF01925">
    <property type="entry name" value="TauE"/>
    <property type="match status" value="1"/>
</dbReference>
<comment type="caution">
    <text evidence="9">The sequence shown here is derived from an EMBL/GenBank/DDBJ whole genome shotgun (WGS) entry which is preliminary data.</text>
</comment>
<gene>
    <name evidence="9" type="ORF">VCHENC02_3402</name>
</gene>
<dbReference type="EMBL" id="AJSR01001448">
    <property type="protein sequence ID" value="EKM30892.1"/>
    <property type="molecule type" value="Genomic_DNA"/>
</dbReference>
<keyword evidence="6 8" id="KW-1133">Transmembrane helix</keyword>
<keyword evidence="5 8" id="KW-0812">Transmembrane</keyword>
<evidence type="ECO:0000256" key="4">
    <source>
        <dbReference type="ARBA" id="ARBA00022475"/>
    </source>
</evidence>
<dbReference type="GO" id="GO:0005886">
    <property type="term" value="C:plasma membrane"/>
    <property type="evidence" value="ECO:0007669"/>
    <property type="project" value="UniProtKB-SubCell"/>
</dbReference>
<evidence type="ECO:0000256" key="5">
    <source>
        <dbReference type="ARBA" id="ARBA00022692"/>
    </source>
</evidence>
<dbReference type="AlphaFoldDB" id="A0A454CWW8"/>
<keyword evidence="7 8" id="KW-0472">Membrane</keyword>
<evidence type="ECO:0000256" key="6">
    <source>
        <dbReference type="ARBA" id="ARBA00022989"/>
    </source>
</evidence>
<keyword evidence="3" id="KW-0813">Transport</keyword>
<dbReference type="InterPro" id="IPR052017">
    <property type="entry name" value="TSUP"/>
</dbReference>
<proteinExistence type="inferred from homology"/>
<comment type="subcellular location">
    <subcellularLocation>
        <location evidence="1 8">Cell membrane</location>
        <topology evidence="1 8">Multi-pass membrane protein</topology>
    </subcellularLocation>
</comment>
<feature type="transmembrane region" description="Helical" evidence="8">
    <location>
        <begin position="29"/>
        <end position="58"/>
    </location>
</feature>
<name>A0A454CWW8_VIBHA</name>
<evidence type="ECO:0000256" key="2">
    <source>
        <dbReference type="ARBA" id="ARBA00009142"/>
    </source>
</evidence>
<feature type="transmembrane region" description="Helical" evidence="8">
    <location>
        <begin position="164"/>
        <end position="187"/>
    </location>
</feature>
<evidence type="ECO:0000313" key="10">
    <source>
        <dbReference type="Proteomes" id="UP000008367"/>
    </source>
</evidence>
<dbReference type="InterPro" id="IPR002781">
    <property type="entry name" value="TM_pro_TauE-like"/>
</dbReference>
<feature type="transmembrane region" description="Helical" evidence="8">
    <location>
        <begin position="131"/>
        <end position="157"/>
    </location>
</feature>
<dbReference type="PANTHER" id="PTHR30269">
    <property type="entry name" value="TRANSMEMBRANE PROTEIN YFCA"/>
    <property type="match status" value="1"/>
</dbReference>
<protein>
    <recommendedName>
        <fullName evidence="8">Probable membrane transporter protein</fullName>
    </recommendedName>
</protein>
<dbReference type="Proteomes" id="UP000008367">
    <property type="component" value="Unassembled WGS sequence"/>
</dbReference>
<feature type="transmembrane region" description="Helical" evidence="8">
    <location>
        <begin position="103"/>
        <end position="119"/>
    </location>
</feature>
<sequence length="250" mass="26776">MMLSDPWFYLLAIPAVLIYGIGKGGLGGALGILAVPMMALVVPPTQAAAILLPILLVMDAFAVRHHYRNADVRVLKTMLPGALLGVVLAGLFLSITPESGLKITVGVLSLLFCFQYWLSGETPSQSGKLGAWIWSTLSGFSSTAIHAGGGPASIYLLPLKLPKINLIATMALLFGIVNVAKLVPYIWLGEFDSTNLMTALVLIPLAPVGVKMGVYLLHRVSQEKIYQLCYLFLFLSGAKLTFDGVSTLLF</sequence>
<evidence type="ECO:0000256" key="8">
    <source>
        <dbReference type="RuleBase" id="RU363041"/>
    </source>
</evidence>
<comment type="similarity">
    <text evidence="2 8">Belongs to the 4-toluene sulfonate uptake permease (TSUP) (TC 2.A.102) family.</text>
</comment>
<feature type="transmembrane region" description="Helical" evidence="8">
    <location>
        <begin position="6"/>
        <end position="22"/>
    </location>
</feature>
<feature type="transmembrane region" description="Helical" evidence="8">
    <location>
        <begin position="199"/>
        <end position="217"/>
    </location>
</feature>
<organism evidence="9 10">
    <name type="scientific">Vibrio harveyi</name>
    <name type="common">Beneckea harveyi</name>
    <dbReference type="NCBI Taxonomy" id="669"/>
    <lineage>
        <taxon>Bacteria</taxon>
        <taxon>Pseudomonadati</taxon>
        <taxon>Pseudomonadota</taxon>
        <taxon>Gammaproteobacteria</taxon>
        <taxon>Vibrionales</taxon>
        <taxon>Vibrionaceae</taxon>
        <taxon>Vibrio</taxon>
    </lineage>
</organism>